<evidence type="ECO:0000313" key="2">
    <source>
        <dbReference type="Proteomes" id="UP000236182"/>
    </source>
</evidence>
<keyword evidence="2" id="KW-1185">Reference proteome</keyword>
<evidence type="ECO:0008006" key="3">
    <source>
        <dbReference type="Google" id="ProtNLM"/>
    </source>
</evidence>
<dbReference type="InterPro" id="IPR025591">
    <property type="entry name" value="RloB"/>
</dbReference>
<evidence type="ECO:0000313" key="1">
    <source>
        <dbReference type="EMBL" id="PWN67645.1"/>
    </source>
</evidence>
<dbReference type="AlphaFoldDB" id="A0A316X1T0"/>
<comment type="caution">
    <text evidence="1">The sequence shown here is derived from an EMBL/GenBank/DDBJ whole genome shotgun (WGS) entry which is preliminary data.</text>
</comment>
<dbReference type="OrthoDB" id="9796523at2"/>
<protein>
    <recommendedName>
        <fullName evidence="3">RloB domain-containing protein</fullName>
    </recommendedName>
</protein>
<accession>A0A316X1T0</accession>
<gene>
    <name evidence="1" type="ORF">C1638_003370</name>
</gene>
<name>A0A316X1T0_9FLAO</name>
<sequence length="373" mass="43596">MRPIFKSLTIFCEGTVTEPQYFADLREEVQKKVPDYVIEISPIPPIQNYEEENEQSYKRPAAKRRNIIEVEVEPQHNFVPLDFKAQPLEYVWKARESLKVHGEAWAIFDRDEHPALEEAFELAKQPVDAKLVNIAFSSRSFEFWLLLHFEKRLLPFSKTTCRTRTRTGKGKNAKKKDKYHECGEDKGNELDCKGEVCITGYLKENDFIAKDSDIKNSRFKEAFKDNVYIAIKNAIELRSKIGYRGTHAIDTLDPYTDVDRLVFKLLNIEFDYQWVSYETIKDSEISYEITVSDNMLNFEIKNNSEIAFVLDPDKFALLDVQNNAINLLDNRRTLLPGEETSVSFDTNEYEEFFAVFFRFPMNKVEVGILELRK</sequence>
<reference evidence="1" key="1">
    <citation type="submission" date="2018-04" db="EMBL/GenBank/DDBJ databases">
        <title>Draft Genome Sequences of Chryseobacterium lactis NCTC11390T isolated from milk, Chryseobacterium oncorhynchi 701B-08T from rainbow trout, and Chryseobacterium viscerum 687B-08T from diseased fish.</title>
        <authorList>
            <person name="Jeong J.-J."/>
            <person name="Lee Y.J."/>
            <person name="Pathiraja D."/>
            <person name="Park B."/>
            <person name="Choi I.-G."/>
            <person name="Kim K.D."/>
        </authorList>
    </citation>
    <scope>NUCLEOTIDE SEQUENCE [LARGE SCALE GENOMIC DNA]</scope>
    <source>
        <strain evidence="1">701B-08</strain>
    </source>
</reference>
<dbReference type="RefSeq" id="WP_109618178.1">
    <property type="nucleotide sequence ID" value="NZ_PPEI02000001.1"/>
</dbReference>
<dbReference type="Pfam" id="PF13707">
    <property type="entry name" value="RloB"/>
    <property type="match status" value="1"/>
</dbReference>
<dbReference type="EMBL" id="PPEI02000001">
    <property type="protein sequence ID" value="PWN67645.1"/>
    <property type="molecule type" value="Genomic_DNA"/>
</dbReference>
<organism evidence="1 2">
    <name type="scientific">Chryseobacterium oncorhynchi</name>
    <dbReference type="NCBI Taxonomy" id="741074"/>
    <lineage>
        <taxon>Bacteria</taxon>
        <taxon>Pseudomonadati</taxon>
        <taxon>Bacteroidota</taxon>
        <taxon>Flavobacteriia</taxon>
        <taxon>Flavobacteriales</taxon>
        <taxon>Weeksellaceae</taxon>
        <taxon>Chryseobacterium group</taxon>
        <taxon>Chryseobacterium</taxon>
    </lineage>
</organism>
<proteinExistence type="predicted"/>
<dbReference type="Proteomes" id="UP000236182">
    <property type="component" value="Unassembled WGS sequence"/>
</dbReference>